<dbReference type="Proteomes" id="UP000007722">
    <property type="component" value="Chromosome"/>
</dbReference>
<comment type="function">
    <text evidence="2">CRISPR (clustered regularly interspaced short palindromic repeat) is an adaptive immune system that provides protection against mobile genetic elements (viruses, transposable elements and conjugative plasmids). CRISPR clusters contain spacers, sequences complementary to antecedent mobile elements, and target invading nucleic acids. CRISPR clusters are transcribed and processed into CRISPR RNA (crRNA).</text>
</comment>
<keyword evidence="4" id="KW-1185">Reference proteome</keyword>
<dbReference type="GO" id="GO:0051607">
    <property type="term" value="P:defense response to virus"/>
    <property type="evidence" value="ECO:0007669"/>
    <property type="project" value="UniProtKB-KW"/>
</dbReference>
<dbReference type="HOGENOM" id="CLU_068035_0_0_2"/>
<dbReference type="InterPro" id="IPR013414">
    <property type="entry name" value="Cas7/Cst2/DevR_sub_I-B/Tneap"/>
</dbReference>
<evidence type="ECO:0000313" key="4">
    <source>
        <dbReference type="Proteomes" id="UP000007722"/>
    </source>
</evidence>
<dbReference type="InterPro" id="IPR010154">
    <property type="entry name" value="CRISPR-assoc_Cas7/Cst2/DevR"/>
</dbReference>
<dbReference type="OrthoDB" id="132787at2157"/>
<sequence length="363" mass="40771">MKFNNIAGTFVIDANASFLNGAGLGAGEDKTTVVIKKMKDGKHTIPYVSTQSWKRWLRNTAVEENEWKKSEIKGIDVNDKGNTNKVAGDLNPILCPEDDIFGYMSAKSKEAQKNEKEEAKRIGIPKVRAVIRKSPFVATILKSVKKTGVLTKDDAFVHIKNGSPVPYTTEFYNTCLEGLFCIECNRIGIFDNRGDRVELDDAKAYDYLNEGLIEVLDVDVENESKGWKRYQLTNLEEQRKERIAGILKALSVLRGGAKQAAFGTDVAPKVIIMAPMQSANPIFNNLFECDEKNNLKLKIDVLKEILSDYKDRITGKVYIGIRKGYVSNEEEIKALKEIENDLGLEFEIASPIEVVNKFNENEF</sequence>
<dbReference type="NCBIfam" id="TIGR02585">
    <property type="entry name" value="cas_Cst2_DevR"/>
    <property type="match status" value="1"/>
</dbReference>
<protein>
    <submittedName>
        <fullName evidence="3">CRISPR-associated autoregulator, DevR family</fullName>
    </submittedName>
</protein>
<evidence type="ECO:0000256" key="1">
    <source>
        <dbReference type="ARBA" id="ARBA00023118"/>
    </source>
</evidence>
<gene>
    <name evidence="3" type="ordered locus">Mvol_0562</name>
</gene>
<dbReference type="EMBL" id="CP002057">
    <property type="protein sequence ID" value="ADI36221.1"/>
    <property type="molecule type" value="Genomic_DNA"/>
</dbReference>
<evidence type="ECO:0000313" key="3">
    <source>
        <dbReference type="EMBL" id="ADI36221.1"/>
    </source>
</evidence>
<proteinExistence type="predicted"/>
<dbReference type="Pfam" id="PF01905">
    <property type="entry name" value="DevR"/>
    <property type="match status" value="1"/>
</dbReference>
<dbReference type="KEGG" id="mvo:Mvol_0562"/>
<accession>D7DSW1</accession>
<dbReference type="InParanoid" id="D7DSW1"/>
<name>D7DSW1_METV3</name>
<keyword evidence="1" id="KW-0051">Antiviral defense</keyword>
<dbReference type="eggNOG" id="arCOG03617">
    <property type="taxonomic scope" value="Archaea"/>
</dbReference>
<dbReference type="STRING" id="456320.Mvol_0562"/>
<reference evidence="3 4" key="1">
    <citation type="submission" date="2010-05" db="EMBL/GenBank/DDBJ databases">
        <title>Complete sequence of Methanococcus voltae A3.</title>
        <authorList>
            <consortium name="US DOE Joint Genome Institute"/>
            <person name="Lucas S."/>
            <person name="Copeland A."/>
            <person name="Lapidus A."/>
            <person name="Cheng J.-F."/>
            <person name="Bruce D."/>
            <person name="Goodwin L."/>
            <person name="Pitluck S."/>
            <person name="Lowry S."/>
            <person name="Clum A."/>
            <person name="Land M."/>
            <person name="Hauser L."/>
            <person name="Kyrpides N."/>
            <person name="Mikhailova N."/>
            <person name="Whitman W.B."/>
            <person name="Woyke T."/>
        </authorList>
    </citation>
    <scope>NUCLEOTIDE SEQUENCE [LARGE SCALE GENOMIC DNA]</scope>
    <source>
        <strain evidence="4">ATCC BAA-1334 / A3</strain>
    </source>
</reference>
<dbReference type="AlphaFoldDB" id="D7DSW1"/>
<evidence type="ECO:0000256" key="2">
    <source>
        <dbReference type="ARBA" id="ARBA00025626"/>
    </source>
</evidence>
<dbReference type="NCBIfam" id="TIGR01875">
    <property type="entry name" value="cas_MJ0381"/>
    <property type="match status" value="1"/>
</dbReference>
<organism evidence="3 4">
    <name type="scientific">Methanococcus voltae (strain ATCC BAA-1334 / A3)</name>
    <dbReference type="NCBI Taxonomy" id="456320"/>
    <lineage>
        <taxon>Archaea</taxon>
        <taxon>Methanobacteriati</taxon>
        <taxon>Methanobacteriota</taxon>
        <taxon>Methanomada group</taxon>
        <taxon>Methanococci</taxon>
        <taxon>Methanococcales</taxon>
        <taxon>Methanococcaceae</taxon>
        <taxon>Methanococcus</taxon>
    </lineage>
</organism>